<proteinExistence type="predicted"/>
<evidence type="ECO:0000313" key="2">
    <source>
        <dbReference type="Proteomes" id="UP001470809"/>
    </source>
</evidence>
<protein>
    <submittedName>
        <fullName evidence="1">Uncharacterized protein</fullName>
    </submittedName>
</protein>
<dbReference type="AlphaFoldDB" id="A0AAN0MC79"/>
<evidence type="ECO:0000313" key="1">
    <source>
        <dbReference type="EMBL" id="WZU68854.1"/>
    </source>
</evidence>
<dbReference type="EMBL" id="CP151767">
    <property type="protein sequence ID" value="WZU68854.1"/>
    <property type="molecule type" value="Genomic_DNA"/>
</dbReference>
<accession>A0AAN0MC79</accession>
<dbReference type="Proteomes" id="UP001470809">
    <property type="component" value="Chromosome"/>
</dbReference>
<name>A0AAN0MC79_9RHOB</name>
<dbReference type="KEGG" id="yrh:AABB31_08315"/>
<sequence>MATREIRELQQEVTVVGTVVQAGTFTAVLDQGLQGLADYASTVIANTHPDTYGAVTEINTSIDALTSTGAIVRVPAGGSASLTIEGLADWHFDAAALDLDPLGRNMGLPIDLGERQPGPPAYTSGFSYAPSQPLFINQIVYRYGLRPPVLGPLITHSPLNLIELAHGGDPLRYFVSAAQPDNSQDTQQGFVGAVVNKITVSEAIQYPADLLLTAIIPNKGDGLSIASADDRVLHQVPRTVLPGDVASSTDLSGYLNDQVAAGTQDATFRISSRTDCVLHIKMRAIRRRVDEGPDTDDLTLSPWQPTILTPNIPTGTGVEVILTASARASGPALVGLREPVTPDLCQGVRLGSRAALLQPFTLPDSSGAAYRFPGIWLCLTGAPAAPETLKASITTYDPETMTAGDPLATVTTDISDRQIDLADLGNGIFAHWAAFDSPLEIDIPDLTGQFALLLAEASGPIPLIETAVTRPNLKPALSRNFARSDRWSVRNFANSAKALMWELGDDTPGQPGTLTATSGSTTATIIIPDNTTDVSVTLPAASALTLQADRAIALEKIKLNSSTAPDILG</sequence>
<dbReference type="RefSeq" id="WP_342078147.1">
    <property type="nucleotide sequence ID" value="NZ_CP151767.2"/>
</dbReference>
<reference evidence="1" key="1">
    <citation type="submission" date="2024-08" db="EMBL/GenBank/DDBJ databases">
        <title>Phylogenomic analyses of a clade within the roseobacter group suggest taxonomic reassignments of species of the genera Aestuariivita, Citreicella, Loktanella, Nautella, Pelagibaca, Ruegeria, Thalassobius, Thiobacimonas and Tropicibacter, and the proposal o.</title>
        <authorList>
            <person name="Jeon C.O."/>
        </authorList>
    </citation>
    <scope>NUCLEOTIDE SEQUENCE</scope>
    <source>
        <strain evidence="1">SS1-5</strain>
    </source>
</reference>
<gene>
    <name evidence="1" type="ORF">AABB31_08315</name>
</gene>
<keyword evidence="2" id="KW-1185">Reference proteome</keyword>
<organism evidence="1 2">
    <name type="scientific">Yoonia rhodophyticola</name>
    <dbReference type="NCBI Taxonomy" id="3137370"/>
    <lineage>
        <taxon>Bacteria</taxon>
        <taxon>Pseudomonadati</taxon>
        <taxon>Pseudomonadota</taxon>
        <taxon>Alphaproteobacteria</taxon>
        <taxon>Rhodobacterales</taxon>
        <taxon>Paracoccaceae</taxon>
        <taxon>Yoonia</taxon>
    </lineage>
</organism>